<evidence type="ECO:0000259" key="1">
    <source>
        <dbReference type="Pfam" id="PF00248"/>
    </source>
</evidence>
<dbReference type="RefSeq" id="WP_148689438.1">
    <property type="nucleotide sequence ID" value="NZ_LT671858.1"/>
</dbReference>
<dbReference type="PRINTS" id="PR00069">
    <property type="entry name" value="ALDKETRDTASE"/>
</dbReference>
<evidence type="ECO:0000313" key="2">
    <source>
        <dbReference type="EMBL" id="SIM32941.1"/>
    </source>
</evidence>
<dbReference type="AlphaFoldDB" id="A0A1N5SAA0"/>
<dbReference type="InterPro" id="IPR018170">
    <property type="entry name" value="Aldo/ket_reductase_CS"/>
</dbReference>
<dbReference type="InterPro" id="IPR036812">
    <property type="entry name" value="NAD(P)_OxRdtase_dom_sf"/>
</dbReference>
<name>A0A1N5SAA0_9ARCH</name>
<dbReference type="PANTHER" id="PTHR43638">
    <property type="entry name" value="OXIDOREDUCTASE, ALDO/KETO REDUCTASE FAMILY PROTEIN"/>
    <property type="match status" value="1"/>
</dbReference>
<dbReference type="PANTHER" id="PTHR43638:SF3">
    <property type="entry name" value="ALDEHYDE REDUCTASE"/>
    <property type="match status" value="1"/>
</dbReference>
<accession>A0A1N5SAA0</accession>
<dbReference type="GeneID" id="41587450"/>
<protein>
    <submittedName>
        <fullName evidence="2">Aldo/keto reductase</fullName>
    </submittedName>
</protein>
<reference evidence="2 3" key="1">
    <citation type="submission" date="2016-04" db="EMBL/GenBank/DDBJ databases">
        <authorList>
            <person name="Evans L.H."/>
            <person name="Alamgir A."/>
            <person name="Owens N."/>
            <person name="Weber N.D."/>
            <person name="Virtaneva K."/>
            <person name="Barbian K."/>
            <person name="Babar A."/>
            <person name="Rosenke K."/>
        </authorList>
    </citation>
    <scope>NUCLEOTIDE SEQUENCE [LARGE SCALE GENOMIC DNA]</scope>
    <source>
        <strain evidence="3">S5(T) (JCM 30642 \VKM B-2941)</strain>
    </source>
</reference>
<dbReference type="GO" id="GO:0016491">
    <property type="term" value="F:oxidoreductase activity"/>
    <property type="evidence" value="ECO:0007669"/>
    <property type="project" value="InterPro"/>
</dbReference>
<proteinExistence type="predicted"/>
<sequence>MEKVKFGNTDSMITPMGVGTYYDFKWIGLAKTLRIRPGKERRFSAIKAALDAGINFIDTAEIYETEPFVAEAMKGRKRDELFIATKVFPLHYSYDGVIKSCERSLRKLQTDYIDLYQLHMHSSADKVKEALRGLEHLKDEGKIRHIGISNFNLEQTKEAVSFMKKYEIKSTQMNFNVAHRNIEKDLVPYCRENSIAILAYYPLAHGMLTSESSLGKEVLSEIEKNHGKKTMPQIALNWFFSKYDFVYPIPRASNPDHVKENAGSMGWKMTPEEIELVEKAASGVQGPSWSGDNTT</sequence>
<dbReference type="CDD" id="cd19072">
    <property type="entry name" value="AKR_AKR3F1-like"/>
    <property type="match status" value="1"/>
</dbReference>
<dbReference type="InterPro" id="IPR023210">
    <property type="entry name" value="NADP_OxRdtase_dom"/>
</dbReference>
<dbReference type="SUPFAM" id="SSF51430">
    <property type="entry name" value="NAD(P)-linked oxidoreductase"/>
    <property type="match status" value="1"/>
</dbReference>
<dbReference type="EMBL" id="LT671858">
    <property type="protein sequence ID" value="SIM32941.1"/>
    <property type="molecule type" value="Genomic_DNA"/>
</dbReference>
<dbReference type="Gene3D" id="3.20.20.100">
    <property type="entry name" value="NADP-dependent oxidoreductase domain"/>
    <property type="match status" value="1"/>
</dbReference>
<dbReference type="InterPro" id="IPR020471">
    <property type="entry name" value="AKR"/>
</dbReference>
<dbReference type="Proteomes" id="UP000195607">
    <property type="component" value="Chromosome I"/>
</dbReference>
<gene>
    <name evidence="2" type="ORF">CSP5_0142</name>
</gene>
<organism evidence="2 3">
    <name type="scientific">Cuniculiplasma divulgatum</name>
    <dbReference type="NCBI Taxonomy" id="1673428"/>
    <lineage>
        <taxon>Archaea</taxon>
        <taxon>Methanobacteriati</taxon>
        <taxon>Thermoplasmatota</taxon>
        <taxon>Thermoplasmata</taxon>
        <taxon>Thermoplasmatales</taxon>
        <taxon>Cuniculiplasmataceae</taxon>
        <taxon>Cuniculiplasma</taxon>
    </lineage>
</organism>
<dbReference type="PROSITE" id="PS00062">
    <property type="entry name" value="ALDOKETO_REDUCTASE_2"/>
    <property type="match status" value="1"/>
</dbReference>
<dbReference type="Pfam" id="PF00248">
    <property type="entry name" value="Aldo_ket_red"/>
    <property type="match status" value="1"/>
</dbReference>
<feature type="domain" description="NADP-dependent oxidoreductase" evidence="1">
    <location>
        <begin position="39"/>
        <end position="280"/>
    </location>
</feature>
<dbReference type="PIRSF" id="PIRSF000097">
    <property type="entry name" value="AKR"/>
    <property type="match status" value="1"/>
</dbReference>
<evidence type="ECO:0000313" key="3">
    <source>
        <dbReference type="Proteomes" id="UP000195607"/>
    </source>
</evidence>